<dbReference type="InterPro" id="IPR000620">
    <property type="entry name" value="EamA_dom"/>
</dbReference>
<feature type="transmembrane region" description="Helical" evidence="2">
    <location>
        <begin position="278"/>
        <end position="301"/>
    </location>
</feature>
<comment type="caution">
    <text evidence="4">The sequence shown here is derived from an EMBL/GenBank/DDBJ whole genome shotgun (WGS) entry which is preliminary data.</text>
</comment>
<feature type="compositionally biased region" description="Basic and acidic residues" evidence="1">
    <location>
        <begin position="1"/>
        <end position="16"/>
    </location>
</feature>
<evidence type="ECO:0000256" key="1">
    <source>
        <dbReference type="SAM" id="MobiDB-lite"/>
    </source>
</evidence>
<evidence type="ECO:0000313" key="5">
    <source>
        <dbReference type="Proteomes" id="UP000694044"/>
    </source>
</evidence>
<protein>
    <recommendedName>
        <fullName evidence="3">EamA domain-containing protein</fullName>
    </recommendedName>
</protein>
<sequence>MADLHSAAHERSKLLTDDPPTTETTHNLSKRAGLVALGALIWSWVLQAEASQGLQAAIEVPKPFFIVCFNHTAPVALLPLLGGYFWLRGGEEDPLDGVGVLSRHSAIPLTKLWRIAAFLSAFYCVTDYFWYAALADVSVAAGTAIFNCSPLFVYCFSICFLHERLSLGKLCGVLTSFVGVALVVMFQNGSDLDAIAGTGVVAGLMVALSAALYAGYEVAIRMTVGDEITDTATLLTLTGLCGLVTIPLWIVGSVLLAYSPIEAIYEPLGLPGSTHGLVLMLISGVMAIVFCVFLPLSLCWTSPLETSVGCMLTIPLSGIVDTVIHGTSFSWECIAGSALVMAGFGILEYCSVEVTRLQPEPSKQPEHTSAFA</sequence>
<feature type="region of interest" description="Disordered" evidence="1">
    <location>
        <begin position="1"/>
        <end position="26"/>
    </location>
</feature>
<dbReference type="OrthoDB" id="10062838at2759"/>
<name>A0A8T1VSA2_9STRA</name>
<feature type="transmembrane region" description="Helical" evidence="2">
    <location>
        <begin position="194"/>
        <end position="214"/>
    </location>
</feature>
<keyword evidence="2" id="KW-0472">Membrane</keyword>
<feature type="transmembrane region" description="Helical" evidence="2">
    <location>
        <begin position="112"/>
        <end position="131"/>
    </location>
</feature>
<dbReference type="InterPro" id="IPR026505">
    <property type="entry name" value="Solute_c_fam_35_mem_F3/F4"/>
</dbReference>
<dbReference type="PANTHER" id="PTHR19346">
    <property type="entry name" value="SUGAR PHOSPHATE TRANSPORTER DOMAIN-CONTAINING PROTEIN"/>
    <property type="match status" value="1"/>
</dbReference>
<keyword evidence="2" id="KW-0812">Transmembrane</keyword>
<dbReference type="Proteomes" id="UP000694044">
    <property type="component" value="Unassembled WGS sequence"/>
</dbReference>
<keyword evidence="5" id="KW-1185">Reference proteome</keyword>
<feature type="transmembrane region" description="Helical" evidence="2">
    <location>
        <begin position="234"/>
        <end position="258"/>
    </location>
</feature>
<feature type="transmembrane region" description="Helical" evidence="2">
    <location>
        <begin position="167"/>
        <end position="188"/>
    </location>
</feature>
<dbReference type="GO" id="GO:0016020">
    <property type="term" value="C:membrane"/>
    <property type="evidence" value="ECO:0007669"/>
    <property type="project" value="InterPro"/>
</dbReference>
<dbReference type="EMBL" id="JAGDFM010000195">
    <property type="protein sequence ID" value="KAG7382850.1"/>
    <property type="molecule type" value="Genomic_DNA"/>
</dbReference>
<dbReference type="PANTHER" id="PTHR19346:SF4">
    <property type="entry name" value="SUGAR PHOSPHATE TRANSPORTER DOMAIN-CONTAINING PROTEIN"/>
    <property type="match status" value="1"/>
</dbReference>
<organism evidence="4 5">
    <name type="scientific">Phytophthora pseudosyringae</name>
    <dbReference type="NCBI Taxonomy" id="221518"/>
    <lineage>
        <taxon>Eukaryota</taxon>
        <taxon>Sar</taxon>
        <taxon>Stramenopiles</taxon>
        <taxon>Oomycota</taxon>
        <taxon>Peronosporomycetes</taxon>
        <taxon>Peronosporales</taxon>
        <taxon>Peronosporaceae</taxon>
        <taxon>Phytophthora</taxon>
    </lineage>
</organism>
<dbReference type="Pfam" id="PF00892">
    <property type="entry name" value="EamA"/>
    <property type="match status" value="1"/>
</dbReference>
<reference evidence="4" key="1">
    <citation type="submission" date="2021-02" db="EMBL/GenBank/DDBJ databases">
        <authorList>
            <person name="Palmer J.M."/>
        </authorList>
    </citation>
    <scope>NUCLEOTIDE SEQUENCE</scope>
    <source>
        <strain evidence="4">SCRP734</strain>
    </source>
</reference>
<accession>A0A8T1VSA2</accession>
<dbReference type="AlphaFoldDB" id="A0A8T1VSA2"/>
<gene>
    <name evidence="4" type="ORF">PHYPSEUDO_004301</name>
</gene>
<keyword evidence="2" id="KW-1133">Transmembrane helix</keyword>
<evidence type="ECO:0000259" key="3">
    <source>
        <dbReference type="Pfam" id="PF00892"/>
    </source>
</evidence>
<evidence type="ECO:0000313" key="4">
    <source>
        <dbReference type="EMBL" id="KAG7382850.1"/>
    </source>
</evidence>
<proteinExistence type="predicted"/>
<feature type="domain" description="EamA" evidence="3">
    <location>
        <begin position="108"/>
        <end position="184"/>
    </location>
</feature>
<feature type="transmembrane region" description="Helical" evidence="2">
    <location>
        <begin position="137"/>
        <end position="160"/>
    </location>
</feature>
<evidence type="ECO:0000256" key="2">
    <source>
        <dbReference type="SAM" id="Phobius"/>
    </source>
</evidence>